<proteinExistence type="predicted"/>
<accession>A0ACC2T6T6</accession>
<organism evidence="1 2">
    <name type="scientific">Entomophthora muscae</name>
    <dbReference type="NCBI Taxonomy" id="34485"/>
    <lineage>
        <taxon>Eukaryota</taxon>
        <taxon>Fungi</taxon>
        <taxon>Fungi incertae sedis</taxon>
        <taxon>Zoopagomycota</taxon>
        <taxon>Entomophthoromycotina</taxon>
        <taxon>Entomophthoromycetes</taxon>
        <taxon>Entomophthorales</taxon>
        <taxon>Entomophthoraceae</taxon>
        <taxon>Entomophthora</taxon>
    </lineage>
</organism>
<name>A0ACC2T6T6_9FUNG</name>
<evidence type="ECO:0000313" key="1">
    <source>
        <dbReference type="EMBL" id="KAJ9070176.1"/>
    </source>
</evidence>
<keyword evidence="2" id="KW-1185">Reference proteome</keyword>
<gene>
    <name evidence="1" type="ORF">DSO57_1011096</name>
</gene>
<comment type="caution">
    <text evidence="1">The sequence shown here is derived from an EMBL/GenBank/DDBJ whole genome shotgun (WGS) entry which is preliminary data.</text>
</comment>
<dbReference type="Proteomes" id="UP001165960">
    <property type="component" value="Unassembled WGS sequence"/>
</dbReference>
<reference evidence="1" key="1">
    <citation type="submission" date="2022-04" db="EMBL/GenBank/DDBJ databases">
        <title>Genome of the entomopathogenic fungus Entomophthora muscae.</title>
        <authorList>
            <person name="Elya C."/>
            <person name="Lovett B.R."/>
            <person name="Lee E."/>
            <person name="Macias A.M."/>
            <person name="Hajek A.E."/>
            <person name="De Bivort B.L."/>
            <person name="Kasson M.T."/>
            <person name="De Fine Licht H.H."/>
            <person name="Stajich J.E."/>
        </authorList>
    </citation>
    <scope>NUCLEOTIDE SEQUENCE</scope>
    <source>
        <strain evidence="1">Berkeley</strain>
    </source>
</reference>
<protein>
    <submittedName>
        <fullName evidence="1">Uncharacterized protein</fullName>
    </submittedName>
</protein>
<evidence type="ECO:0000313" key="2">
    <source>
        <dbReference type="Proteomes" id="UP001165960"/>
    </source>
</evidence>
<dbReference type="EMBL" id="QTSX02003588">
    <property type="protein sequence ID" value="KAJ9070176.1"/>
    <property type="molecule type" value="Genomic_DNA"/>
</dbReference>
<sequence length="212" mass="24129">MAAENKTDFLAAQLKGIERVQRFWNVNNLTKAEIAKINATMKDPAVIRDALFSTLFSLNMTTLSEPEREAQEAFADAINTAREGLVRYVSNSYPNRTQDSPMEDIKKEVKAVVKALNKVDNLEFKVLSQINQTLATHPEYAPAIRYTVMVTPNVLNRRVLDFVDLCFSYSNDAFPDLSDQLVYLTEITQHTYDLFPLDFYKQLQKAFAGKGF</sequence>